<dbReference type="Proteomes" id="UP000318995">
    <property type="component" value="Unassembled WGS sequence"/>
</dbReference>
<keyword evidence="2 3" id="KW-0808">Transferase</keyword>
<evidence type="ECO:0000256" key="2">
    <source>
        <dbReference type="ARBA" id="ARBA00022679"/>
    </source>
</evidence>
<dbReference type="EMBL" id="SJPH01000001">
    <property type="protein sequence ID" value="TWT48248.1"/>
    <property type="molecule type" value="Genomic_DNA"/>
</dbReference>
<dbReference type="SUPFAM" id="SSF53901">
    <property type="entry name" value="Thiolase-like"/>
    <property type="match status" value="2"/>
</dbReference>
<evidence type="ECO:0000313" key="5">
    <source>
        <dbReference type="EMBL" id="TWT48248.1"/>
    </source>
</evidence>
<protein>
    <submittedName>
        <fullName evidence="5">3-oxoacyl-[acyl-carrier-protein] synthase 2</fullName>
        <ecNumber evidence="5">2.3.1.179</ecNumber>
    </submittedName>
</protein>
<accession>A0A5C5WBH9</accession>
<dbReference type="Gene3D" id="3.40.47.10">
    <property type="match status" value="2"/>
</dbReference>
<reference evidence="5 6" key="1">
    <citation type="submission" date="2019-02" db="EMBL/GenBank/DDBJ databases">
        <title>Deep-cultivation of Planctomycetes and their phenomic and genomic characterization uncovers novel biology.</title>
        <authorList>
            <person name="Wiegand S."/>
            <person name="Jogler M."/>
            <person name="Boedeker C."/>
            <person name="Pinto D."/>
            <person name="Vollmers J."/>
            <person name="Rivas-Marin E."/>
            <person name="Kohn T."/>
            <person name="Peeters S.H."/>
            <person name="Heuer A."/>
            <person name="Rast P."/>
            <person name="Oberbeckmann S."/>
            <person name="Bunk B."/>
            <person name="Jeske O."/>
            <person name="Meyerdierks A."/>
            <person name="Storesund J.E."/>
            <person name="Kallscheuer N."/>
            <person name="Luecker S."/>
            <person name="Lage O.M."/>
            <person name="Pohl T."/>
            <person name="Merkel B.J."/>
            <person name="Hornburger P."/>
            <person name="Mueller R.-W."/>
            <person name="Bruemmer F."/>
            <person name="Labrenz M."/>
            <person name="Spormann A.M."/>
            <person name="Op Den Camp H."/>
            <person name="Overmann J."/>
            <person name="Amann R."/>
            <person name="Jetten M.S.M."/>
            <person name="Mascher T."/>
            <person name="Medema M.H."/>
            <person name="Devos D.P."/>
            <person name="Kaster A.-K."/>
            <person name="Ovreas L."/>
            <person name="Rohde M."/>
            <person name="Galperin M.Y."/>
            <person name="Jogler C."/>
        </authorList>
    </citation>
    <scope>NUCLEOTIDE SEQUENCE [LARGE SCALE GENOMIC DNA]</scope>
    <source>
        <strain evidence="5 6">Pla111</strain>
    </source>
</reference>
<evidence type="ECO:0000259" key="4">
    <source>
        <dbReference type="PROSITE" id="PS52004"/>
    </source>
</evidence>
<feature type="domain" description="Ketosynthase family 3 (KS3)" evidence="4">
    <location>
        <begin position="1"/>
        <end position="422"/>
    </location>
</feature>
<dbReference type="AlphaFoldDB" id="A0A5C5WBH9"/>
<dbReference type="GO" id="GO:0006633">
    <property type="term" value="P:fatty acid biosynthetic process"/>
    <property type="evidence" value="ECO:0007669"/>
    <property type="project" value="TreeGrafter"/>
</dbReference>
<dbReference type="InterPro" id="IPR016039">
    <property type="entry name" value="Thiolase-like"/>
</dbReference>
<sequence length="422" mass="44178">MQDVLITGIGIVSPIGIGVDEVAASLHGRRTGIHAVEELERIGWIAPFGGQVADFDPKQYVTPRKSLKVMAREIQLGFAAAELAWSEARLDDFEVEPSRLGVVGAAAMQYCPLDELAPPFAACGAGQASERAWAERGMSELFPLWMLKYLPNMGSCHVGIRRDAHGPTNTISLGDVSGLIALGEAASIIRRGAADIMLCGGASSKIDLTDLLWHAGAGLSRRAADPERACRPFDADRDGAVMSEAATYLVIESRDHAERRGFFRRGGTAWGTVEAVVCRSEPAIGPLLATGRAIGQAAQTALKQAGLKASDLALVKPHGESRKDLDAIEAQALQAVVGDVPATAPTSYLGSSGAARGLVELAATLIGWRNGVVNATLNYDTPDPACPLNLSAVERPAKGSSLLALNHSPSGQAVAAILNAPD</sequence>
<gene>
    <name evidence="5" type="primary">fabF_1</name>
    <name evidence="5" type="ORF">Pla111_00080</name>
</gene>
<name>A0A5C5WBH9_9BACT</name>
<dbReference type="GO" id="GO:0004315">
    <property type="term" value="F:3-oxoacyl-[acyl-carrier-protein] synthase activity"/>
    <property type="evidence" value="ECO:0007669"/>
    <property type="project" value="UniProtKB-EC"/>
</dbReference>
<dbReference type="OrthoDB" id="292158at2"/>
<evidence type="ECO:0000256" key="1">
    <source>
        <dbReference type="ARBA" id="ARBA00008467"/>
    </source>
</evidence>
<evidence type="ECO:0000313" key="6">
    <source>
        <dbReference type="Proteomes" id="UP000318995"/>
    </source>
</evidence>
<dbReference type="PANTHER" id="PTHR11712">
    <property type="entry name" value="POLYKETIDE SYNTHASE-RELATED"/>
    <property type="match status" value="1"/>
</dbReference>
<organism evidence="5 6">
    <name type="scientific">Botrimarina hoheduenensis</name>
    <dbReference type="NCBI Taxonomy" id="2528000"/>
    <lineage>
        <taxon>Bacteria</taxon>
        <taxon>Pseudomonadati</taxon>
        <taxon>Planctomycetota</taxon>
        <taxon>Planctomycetia</taxon>
        <taxon>Pirellulales</taxon>
        <taxon>Lacipirellulaceae</taxon>
        <taxon>Botrimarina</taxon>
    </lineage>
</organism>
<dbReference type="GO" id="GO:0005829">
    <property type="term" value="C:cytosol"/>
    <property type="evidence" value="ECO:0007669"/>
    <property type="project" value="TreeGrafter"/>
</dbReference>
<dbReference type="PANTHER" id="PTHR11712:SF336">
    <property type="entry name" value="3-OXOACYL-[ACYL-CARRIER-PROTEIN] SYNTHASE, MITOCHONDRIAL"/>
    <property type="match status" value="1"/>
</dbReference>
<keyword evidence="6" id="KW-1185">Reference proteome</keyword>
<dbReference type="Pfam" id="PF02801">
    <property type="entry name" value="Ketoacyl-synt_C"/>
    <property type="match status" value="1"/>
</dbReference>
<keyword evidence="5" id="KW-0012">Acyltransferase</keyword>
<evidence type="ECO:0000256" key="3">
    <source>
        <dbReference type="RuleBase" id="RU003694"/>
    </source>
</evidence>
<dbReference type="InterPro" id="IPR014030">
    <property type="entry name" value="Ketoacyl_synth_N"/>
</dbReference>
<dbReference type="RefSeq" id="WP_146570193.1">
    <property type="nucleotide sequence ID" value="NZ_SJPH01000001.1"/>
</dbReference>
<comment type="caution">
    <text evidence="5">The sequence shown here is derived from an EMBL/GenBank/DDBJ whole genome shotgun (WGS) entry which is preliminary data.</text>
</comment>
<dbReference type="EC" id="2.3.1.179" evidence="5"/>
<dbReference type="InterPro" id="IPR000794">
    <property type="entry name" value="Beta-ketoacyl_synthase"/>
</dbReference>
<dbReference type="Pfam" id="PF00109">
    <property type="entry name" value="ketoacyl-synt"/>
    <property type="match status" value="1"/>
</dbReference>
<proteinExistence type="inferred from homology"/>
<dbReference type="PROSITE" id="PS52004">
    <property type="entry name" value="KS3_2"/>
    <property type="match status" value="1"/>
</dbReference>
<dbReference type="InterPro" id="IPR014031">
    <property type="entry name" value="Ketoacyl_synth_C"/>
</dbReference>
<comment type="similarity">
    <text evidence="1 3">Belongs to the thiolase-like superfamily. Beta-ketoacyl-ACP synthases family.</text>
</comment>
<dbReference type="InterPro" id="IPR020841">
    <property type="entry name" value="PKS_Beta-ketoAc_synthase_dom"/>
</dbReference>